<accession>A0A3T0KUY0</accession>
<name>A0A3T0KUY0_9BACI</name>
<protein>
    <submittedName>
        <fullName evidence="1">Uncharacterized protein</fullName>
    </submittedName>
</protein>
<proteinExistence type="predicted"/>
<sequence>MHETVIEQDYGRILLEMFVRSAGLPITNTSVGCTFFQTETKNTK</sequence>
<dbReference type="Proteomes" id="UP000283095">
    <property type="component" value="Chromosome"/>
</dbReference>
<evidence type="ECO:0000313" key="2">
    <source>
        <dbReference type="Proteomes" id="UP000283095"/>
    </source>
</evidence>
<evidence type="ECO:0000313" key="1">
    <source>
        <dbReference type="EMBL" id="AZV44041.1"/>
    </source>
</evidence>
<dbReference type="KEGG" id="pasa:BAOM_3432"/>
<dbReference type="AlphaFoldDB" id="A0A3T0KUY0"/>
<gene>
    <name evidence="1" type="ORF">BAOM_3432</name>
</gene>
<dbReference type="EMBL" id="CP026095">
    <property type="protein sequence ID" value="AZV44041.1"/>
    <property type="molecule type" value="Genomic_DNA"/>
</dbReference>
<reference evidence="1 2" key="1">
    <citation type="submission" date="2018-01" db="EMBL/GenBank/DDBJ databases">
        <title>Bacillus asahii Genome sequencing and assembly.</title>
        <authorList>
            <person name="Jiang H."/>
            <person name="Feng Y."/>
            <person name="Zhao F."/>
            <person name="Lin X."/>
        </authorList>
    </citation>
    <scope>NUCLEOTIDE SEQUENCE [LARGE SCALE GENOMIC DNA]</scope>
    <source>
        <strain evidence="1 2">OM18</strain>
    </source>
</reference>
<organism evidence="1 2">
    <name type="scientific">Peribacillus asahii</name>
    <dbReference type="NCBI Taxonomy" id="228899"/>
    <lineage>
        <taxon>Bacteria</taxon>
        <taxon>Bacillati</taxon>
        <taxon>Bacillota</taxon>
        <taxon>Bacilli</taxon>
        <taxon>Bacillales</taxon>
        <taxon>Bacillaceae</taxon>
        <taxon>Peribacillus</taxon>
    </lineage>
</organism>